<dbReference type="Gene3D" id="3.10.105.10">
    <property type="entry name" value="Dipeptide-binding Protein, Domain 3"/>
    <property type="match status" value="1"/>
</dbReference>
<gene>
    <name evidence="6" type="ORF">D6Z83_00130</name>
    <name evidence="7" type="ORF">EBE87_18900</name>
</gene>
<dbReference type="Proteomes" id="UP000278036">
    <property type="component" value="Unassembled WGS sequence"/>
</dbReference>
<dbReference type="InterPro" id="IPR000914">
    <property type="entry name" value="SBP_5_dom"/>
</dbReference>
<name>A0A3A9JIF3_9PROT</name>
<proteinExistence type="inferred from homology"/>
<dbReference type="SUPFAM" id="SSF53850">
    <property type="entry name" value="Periplasmic binding protein-like II"/>
    <property type="match status" value="1"/>
</dbReference>
<dbReference type="PANTHER" id="PTHR30290:SF38">
    <property type="entry name" value="D,D-DIPEPTIDE-BINDING PERIPLASMIC PROTEIN DDPA-RELATED"/>
    <property type="match status" value="1"/>
</dbReference>
<comment type="subcellular location">
    <subcellularLocation>
        <location evidence="1">Periplasm</location>
    </subcellularLocation>
</comment>
<dbReference type="Proteomes" id="UP000274097">
    <property type="component" value="Unassembled WGS sequence"/>
</dbReference>
<feature type="domain" description="Solute-binding protein family 5" evidence="5">
    <location>
        <begin position="75"/>
        <end position="450"/>
    </location>
</feature>
<dbReference type="GO" id="GO:0015833">
    <property type="term" value="P:peptide transport"/>
    <property type="evidence" value="ECO:0007669"/>
    <property type="project" value="TreeGrafter"/>
</dbReference>
<evidence type="ECO:0000256" key="1">
    <source>
        <dbReference type="ARBA" id="ARBA00004418"/>
    </source>
</evidence>
<dbReference type="InParanoid" id="A0A3A9JIF3"/>
<feature type="signal peptide" evidence="4">
    <location>
        <begin position="1"/>
        <end position="27"/>
    </location>
</feature>
<dbReference type="CDD" id="cd08502">
    <property type="entry name" value="PBP2_NikA_DppA_OppA_like_16"/>
    <property type="match status" value="1"/>
</dbReference>
<comment type="similarity">
    <text evidence="2">Belongs to the bacterial solute-binding protein 5 family.</text>
</comment>
<evidence type="ECO:0000313" key="8">
    <source>
        <dbReference type="Proteomes" id="UP000274097"/>
    </source>
</evidence>
<accession>A0A3A9JIF3</accession>
<dbReference type="Pfam" id="PF00496">
    <property type="entry name" value="SBP_bac_5"/>
    <property type="match status" value="1"/>
</dbReference>
<evidence type="ECO:0000313" key="6">
    <source>
        <dbReference type="EMBL" id="RKK06220.1"/>
    </source>
</evidence>
<dbReference type="GO" id="GO:1904680">
    <property type="term" value="F:peptide transmembrane transporter activity"/>
    <property type="evidence" value="ECO:0007669"/>
    <property type="project" value="TreeGrafter"/>
</dbReference>
<feature type="chain" id="PRO_5017471735" evidence="4">
    <location>
        <begin position="28"/>
        <end position="529"/>
    </location>
</feature>
<dbReference type="GO" id="GO:0030288">
    <property type="term" value="C:outer membrane-bounded periplasmic space"/>
    <property type="evidence" value="ECO:0007669"/>
    <property type="project" value="UniProtKB-ARBA"/>
</dbReference>
<keyword evidence="3 4" id="KW-0732">Signal</keyword>
<evidence type="ECO:0000256" key="2">
    <source>
        <dbReference type="ARBA" id="ARBA00005695"/>
    </source>
</evidence>
<organism evidence="6 9">
    <name type="scientific">Teichococcus wenyumeiae</name>
    <dbReference type="NCBI Taxonomy" id="2478470"/>
    <lineage>
        <taxon>Bacteria</taxon>
        <taxon>Pseudomonadati</taxon>
        <taxon>Pseudomonadota</taxon>
        <taxon>Alphaproteobacteria</taxon>
        <taxon>Acetobacterales</taxon>
        <taxon>Roseomonadaceae</taxon>
        <taxon>Roseomonas</taxon>
    </lineage>
</organism>
<dbReference type="PANTHER" id="PTHR30290">
    <property type="entry name" value="PERIPLASMIC BINDING COMPONENT OF ABC TRANSPORTER"/>
    <property type="match status" value="1"/>
</dbReference>
<dbReference type="EMBL" id="RFLX01000016">
    <property type="protein sequence ID" value="RMI19720.1"/>
    <property type="molecule type" value="Genomic_DNA"/>
</dbReference>
<keyword evidence="8" id="KW-1185">Reference proteome</keyword>
<dbReference type="AlphaFoldDB" id="A0A3A9JIF3"/>
<dbReference type="Gene3D" id="3.40.190.10">
    <property type="entry name" value="Periplasmic binding protein-like II"/>
    <property type="match status" value="1"/>
</dbReference>
<comment type="caution">
    <text evidence="6">The sequence shown here is derived from an EMBL/GenBank/DDBJ whole genome shotgun (WGS) entry which is preliminary data.</text>
</comment>
<evidence type="ECO:0000313" key="7">
    <source>
        <dbReference type="EMBL" id="RMI19720.1"/>
    </source>
</evidence>
<dbReference type="PIRSF" id="PIRSF002741">
    <property type="entry name" value="MppA"/>
    <property type="match status" value="1"/>
</dbReference>
<protein>
    <submittedName>
        <fullName evidence="6">ABC transporter substrate-binding protein</fullName>
    </submittedName>
</protein>
<evidence type="ECO:0000313" key="9">
    <source>
        <dbReference type="Proteomes" id="UP000278036"/>
    </source>
</evidence>
<evidence type="ECO:0000256" key="4">
    <source>
        <dbReference type="SAM" id="SignalP"/>
    </source>
</evidence>
<evidence type="ECO:0000259" key="5">
    <source>
        <dbReference type="Pfam" id="PF00496"/>
    </source>
</evidence>
<sequence>MRMRMRRLLAPLCAALLGAVAAQPALAQTGDRNTLRVAIHANLQILDPVWTTGLITLRHGYLIYDTLYGMNSKFEPQPQMVDRHTVSEDGLLWDFTLREGLAFHDGQPVRAADVVASLRRWMQRDPMGQRLAQFSSAVETSGDRSFSIKLRERYGLVLETLAKGTGTFVMPERVANTPPNTQITDTTGSGPFIFQREEWRPGSLVVYRRNPDYKPRPEPADFLSGGKRALVERVEWRYIPDNNTALAALNAGEIDYFEAPPMDFVPLMERNRNIKLEMIDPLGTQLLVRSNWLYPPFNDVRARQALALLAKQEDYMRVVVGNPKYYTRWCGAIFQCGSGNDTDAGSEAYRDPDLARAKQLLQEAGYKGERIVVLQPSDRPQYNAATMVLVQGLRRAGVTVDVQAMDWSTLLSRRARRDPPESGGYHLFITGQGGPDTANPVANTWFNSRCDKANPGWACDMDLDGMVADWAKESDPSARRPLLEKLHRRAWETFPYLTIGQFTQPIAVRSNVHGVLAAGQPVYWNIEKR</sequence>
<dbReference type="InterPro" id="IPR030678">
    <property type="entry name" value="Peptide/Ni-bd"/>
</dbReference>
<evidence type="ECO:0000256" key="3">
    <source>
        <dbReference type="ARBA" id="ARBA00022729"/>
    </source>
</evidence>
<reference evidence="6 9" key="1">
    <citation type="submission" date="2018-09" db="EMBL/GenBank/DDBJ databases">
        <title>Roseomonas sp. nov., isolated from feces of Tibetan antelopes in the Qinghai-Tibet plateau, China.</title>
        <authorList>
            <person name="Tian Z."/>
        </authorList>
    </citation>
    <scope>NUCLEOTIDE SEQUENCE [LARGE SCALE GENOMIC DNA]</scope>
    <source>
        <strain evidence="7 8">Z23</strain>
        <strain evidence="6 9">Z24</strain>
    </source>
</reference>
<dbReference type="GO" id="GO:0043190">
    <property type="term" value="C:ATP-binding cassette (ABC) transporter complex"/>
    <property type="evidence" value="ECO:0007669"/>
    <property type="project" value="InterPro"/>
</dbReference>
<dbReference type="InterPro" id="IPR039424">
    <property type="entry name" value="SBP_5"/>
</dbReference>
<dbReference type="EMBL" id="RAQU01000001">
    <property type="protein sequence ID" value="RKK06220.1"/>
    <property type="molecule type" value="Genomic_DNA"/>
</dbReference>